<evidence type="ECO:0000256" key="11">
    <source>
        <dbReference type="SAM" id="Phobius"/>
    </source>
</evidence>
<evidence type="ECO:0000256" key="2">
    <source>
        <dbReference type="ARBA" id="ARBA00006024"/>
    </source>
</evidence>
<dbReference type="SUPFAM" id="SSF55008">
    <property type="entry name" value="HMA, heavy metal-associated domain"/>
    <property type="match status" value="1"/>
</dbReference>
<dbReference type="Pfam" id="PF00702">
    <property type="entry name" value="Hydrolase"/>
    <property type="match status" value="1"/>
</dbReference>
<dbReference type="Gene3D" id="3.40.50.1000">
    <property type="entry name" value="HAD superfamily/HAD-like"/>
    <property type="match status" value="1"/>
</dbReference>
<feature type="transmembrane region" description="Helical" evidence="11">
    <location>
        <begin position="376"/>
        <end position="399"/>
    </location>
</feature>
<dbReference type="Proteomes" id="UP000245870">
    <property type="component" value="Unassembled WGS sequence"/>
</dbReference>
<evidence type="ECO:0000256" key="1">
    <source>
        <dbReference type="ARBA" id="ARBA00004651"/>
    </source>
</evidence>
<dbReference type="GO" id="GO:0005886">
    <property type="term" value="C:plasma membrane"/>
    <property type="evidence" value="ECO:0007669"/>
    <property type="project" value="UniProtKB-SubCell"/>
</dbReference>
<dbReference type="InterPro" id="IPR008250">
    <property type="entry name" value="ATPase_P-typ_transduc_dom_A_sf"/>
</dbReference>
<protein>
    <submittedName>
        <fullName evidence="13">Cu2+-exporting ATPase</fullName>
    </submittedName>
</protein>
<keyword evidence="4 11" id="KW-0812">Transmembrane</keyword>
<evidence type="ECO:0000313" key="14">
    <source>
        <dbReference type="Proteomes" id="UP000245870"/>
    </source>
</evidence>
<keyword evidence="6" id="KW-0547">Nucleotide-binding</keyword>
<evidence type="ECO:0000256" key="9">
    <source>
        <dbReference type="ARBA" id="ARBA00022989"/>
    </source>
</evidence>
<feature type="transmembrane region" description="Helical" evidence="11">
    <location>
        <begin position="115"/>
        <end position="135"/>
    </location>
</feature>
<dbReference type="CDD" id="cd00371">
    <property type="entry name" value="HMA"/>
    <property type="match status" value="1"/>
</dbReference>
<proteinExistence type="inferred from homology"/>
<dbReference type="PANTHER" id="PTHR43520:SF8">
    <property type="entry name" value="P-TYPE CU(+) TRANSPORTER"/>
    <property type="match status" value="1"/>
</dbReference>
<dbReference type="InterPro" id="IPR018303">
    <property type="entry name" value="ATPase_P-typ_P_site"/>
</dbReference>
<dbReference type="GO" id="GO:0043682">
    <property type="term" value="F:P-type divalent copper transporter activity"/>
    <property type="evidence" value="ECO:0007669"/>
    <property type="project" value="TreeGrafter"/>
</dbReference>
<dbReference type="InterPro" id="IPR023214">
    <property type="entry name" value="HAD_sf"/>
</dbReference>
<comment type="caution">
    <text evidence="13">The sequence shown here is derived from an EMBL/GenBank/DDBJ whole genome shotgun (WGS) entry which is preliminary data.</text>
</comment>
<dbReference type="FunFam" id="3.30.70.100:FF:000001">
    <property type="entry name" value="ATPase copper transporting beta"/>
    <property type="match status" value="1"/>
</dbReference>
<evidence type="ECO:0000256" key="4">
    <source>
        <dbReference type="ARBA" id="ARBA00022692"/>
    </source>
</evidence>
<keyword evidence="5" id="KW-0479">Metal-binding</keyword>
<keyword evidence="10 11" id="KW-0472">Membrane</keyword>
<dbReference type="AlphaFoldDB" id="A0A2U0UII1"/>
<dbReference type="InterPro" id="IPR036412">
    <property type="entry name" value="HAD-like_sf"/>
</dbReference>
<feature type="transmembrane region" description="Helical" evidence="11">
    <location>
        <begin position="617"/>
        <end position="635"/>
    </location>
</feature>
<keyword evidence="3" id="KW-1003">Cell membrane</keyword>
<evidence type="ECO:0000259" key="12">
    <source>
        <dbReference type="PROSITE" id="PS50846"/>
    </source>
</evidence>
<gene>
    <name evidence="13" type="ORF">C7379_10464</name>
</gene>
<comment type="similarity">
    <text evidence="2">Belongs to the cation transport ATPase (P-type) (TC 3.A.3) family. Type IB subfamily.</text>
</comment>
<dbReference type="Pfam" id="PF00122">
    <property type="entry name" value="E1-E2_ATPase"/>
    <property type="match status" value="1"/>
</dbReference>
<evidence type="ECO:0000313" key="13">
    <source>
        <dbReference type="EMBL" id="PVX57448.1"/>
    </source>
</evidence>
<dbReference type="NCBIfam" id="TIGR01494">
    <property type="entry name" value="ATPase_P-type"/>
    <property type="match status" value="2"/>
</dbReference>
<dbReference type="PANTHER" id="PTHR43520">
    <property type="entry name" value="ATP7, ISOFORM B"/>
    <property type="match status" value="1"/>
</dbReference>
<dbReference type="PROSITE" id="PS50846">
    <property type="entry name" value="HMA_2"/>
    <property type="match status" value="1"/>
</dbReference>
<evidence type="ECO:0000256" key="6">
    <source>
        <dbReference type="ARBA" id="ARBA00022741"/>
    </source>
</evidence>
<keyword evidence="7" id="KW-0067">ATP-binding</keyword>
<dbReference type="InterPro" id="IPR059000">
    <property type="entry name" value="ATPase_P-type_domA"/>
</dbReference>
<dbReference type="OrthoDB" id="9770315at2"/>
<comment type="subcellular location">
    <subcellularLocation>
        <location evidence="1">Cell membrane</location>
        <topology evidence="1">Multi-pass membrane protein</topology>
    </subcellularLocation>
</comment>
<feature type="transmembrane region" description="Helical" evidence="11">
    <location>
        <begin position="348"/>
        <end position="370"/>
    </location>
</feature>
<feature type="transmembrane region" description="Helical" evidence="11">
    <location>
        <begin position="590"/>
        <end position="611"/>
    </location>
</feature>
<dbReference type="Pfam" id="PF00403">
    <property type="entry name" value="HMA"/>
    <property type="match status" value="1"/>
</dbReference>
<evidence type="ECO:0000256" key="10">
    <source>
        <dbReference type="ARBA" id="ARBA00023136"/>
    </source>
</evidence>
<evidence type="ECO:0000256" key="8">
    <source>
        <dbReference type="ARBA" id="ARBA00022967"/>
    </source>
</evidence>
<name>A0A2U0UII1_9BACT</name>
<keyword evidence="14" id="KW-1185">Reference proteome</keyword>
<dbReference type="InterPro" id="IPR017969">
    <property type="entry name" value="Heavy-metal-associated_CS"/>
</dbReference>
<dbReference type="Gene3D" id="3.30.70.100">
    <property type="match status" value="1"/>
</dbReference>
<organism evidence="13 14">
    <name type="scientific">Hallella colorans</name>
    <dbReference type="NCBI Taxonomy" id="1703337"/>
    <lineage>
        <taxon>Bacteria</taxon>
        <taxon>Pseudomonadati</taxon>
        <taxon>Bacteroidota</taxon>
        <taxon>Bacteroidia</taxon>
        <taxon>Bacteroidales</taxon>
        <taxon>Prevotellaceae</taxon>
        <taxon>Hallella</taxon>
    </lineage>
</organism>
<dbReference type="InterPro" id="IPR006121">
    <property type="entry name" value="HMA_dom"/>
</dbReference>
<dbReference type="SUPFAM" id="SSF56784">
    <property type="entry name" value="HAD-like"/>
    <property type="match status" value="1"/>
</dbReference>
<dbReference type="InterPro" id="IPR036163">
    <property type="entry name" value="HMA_dom_sf"/>
</dbReference>
<feature type="domain" description="HMA" evidence="12">
    <location>
        <begin position="1"/>
        <end position="67"/>
    </location>
</feature>
<dbReference type="GO" id="GO:0016887">
    <property type="term" value="F:ATP hydrolysis activity"/>
    <property type="evidence" value="ECO:0007669"/>
    <property type="project" value="InterPro"/>
</dbReference>
<dbReference type="FunFam" id="2.70.150.10:FF:000020">
    <property type="entry name" value="Copper-exporting P-type ATPase A"/>
    <property type="match status" value="1"/>
</dbReference>
<dbReference type="GO" id="GO:0055070">
    <property type="term" value="P:copper ion homeostasis"/>
    <property type="evidence" value="ECO:0007669"/>
    <property type="project" value="TreeGrafter"/>
</dbReference>
<dbReference type="PROSITE" id="PS01229">
    <property type="entry name" value="COF_2"/>
    <property type="match status" value="1"/>
</dbReference>
<feature type="transmembrane region" description="Helical" evidence="11">
    <location>
        <begin position="147"/>
        <end position="170"/>
    </location>
</feature>
<dbReference type="RefSeq" id="WP_116616040.1">
    <property type="nucleotide sequence ID" value="NZ_QENY01000004.1"/>
</dbReference>
<reference evidence="13 14" key="1">
    <citation type="submission" date="2018-05" db="EMBL/GenBank/DDBJ databases">
        <title>Genomic Encyclopedia of Type Strains, Phase IV (KMG-IV): sequencing the most valuable type-strain genomes for metagenomic binning, comparative biology and taxonomic classification.</title>
        <authorList>
            <person name="Goeker M."/>
        </authorList>
    </citation>
    <scope>NUCLEOTIDE SEQUENCE [LARGE SCALE GENOMIC DNA]</scope>
    <source>
        <strain evidence="13 14">DSM 100333</strain>
    </source>
</reference>
<dbReference type="GO" id="GO:0060003">
    <property type="term" value="P:copper ion export"/>
    <property type="evidence" value="ECO:0007669"/>
    <property type="project" value="UniProtKB-ARBA"/>
</dbReference>
<feature type="transmembrane region" description="Helical" evidence="11">
    <location>
        <begin position="89"/>
        <end position="109"/>
    </location>
</feature>
<dbReference type="SUPFAM" id="SSF81665">
    <property type="entry name" value="Calcium ATPase, transmembrane domain M"/>
    <property type="match status" value="1"/>
</dbReference>
<keyword evidence="8" id="KW-1278">Translocase</keyword>
<dbReference type="GO" id="GO:0005524">
    <property type="term" value="F:ATP binding"/>
    <property type="evidence" value="ECO:0007669"/>
    <property type="project" value="UniProtKB-KW"/>
</dbReference>
<sequence length="644" mass="68900">MKQIIPVIGMACSACSANVERKLNSLKGVSHATVSLPGRSAAVEYDPAQISLETMKAEIASIGYDLVIEQDRSVEEIERRAFALLRRKAVVAWVASVLVMSVSMGWLYVGTRDTANQVSLLLCLVVMGYCGRTFYVSAARSLAHGAVGMDTLVALSTGVSFAFSVFNTFWGDRVWGAMGMDWHTYYDACVMIITFVLTGRVIEERAKDSMASSVRHLMGMAPRTARLCHSSEPMAEDTCEVPVSTLGEGDIVEVRAGEKVPVDGEVTWATSFMTPDAAYVDESMVTGEPTPAEKKAGASVLAGTIPAQGRLRLRAVKVGEGTALAGIVRVVRAAQASKAPVQRVVDKAAMVFVPTVTAMALLTLVAWWAIGGAVAIPQAIMSAVAVLVVACPCAMGLATPTALMVGMGKAAERHILIKDAAALEAMRKIDAVVIDKTGTLTIANPNVDFTRVDTLALDDRETLKPHAREAVETLGAQGIDVYMMSGDKEEAVRHWASKAGIAHWQGRCMPDDKERLVRRLRHEGHRVAMVGDGVNDTRALALADVGIAMGKGTDVAIDVAQVTIMTDDLRAIPSAVRLSAKTVGMIWQNLFWAFVYNVVSIPLAAGALYLFGVHFQLTPMWAAGLMALSSVSVALNSMRLKYVA</sequence>
<evidence type="ECO:0000256" key="7">
    <source>
        <dbReference type="ARBA" id="ARBA00022840"/>
    </source>
</evidence>
<dbReference type="EMBL" id="QENY01000004">
    <property type="protein sequence ID" value="PVX57448.1"/>
    <property type="molecule type" value="Genomic_DNA"/>
</dbReference>
<dbReference type="PROSITE" id="PS00154">
    <property type="entry name" value="ATPASE_E1_E2"/>
    <property type="match status" value="1"/>
</dbReference>
<dbReference type="PRINTS" id="PR00943">
    <property type="entry name" value="CUATPASE"/>
</dbReference>
<evidence type="ECO:0000256" key="5">
    <source>
        <dbReference type="ARBA" id="ARBA00022723"/>
    </source>
</evidence>
<evidence type="ECO:0000256" key="3">
    <source>
        <dbReference type="ARBA" id="ARBA00022475"/>
    </source>
</evidence>
<dbReference type="GO" id="GO:0005507">
    <property type="term" value="F:copper ion binding"/>
    <property type="evidence" value="ECO:0007669"/>
    <property type="project" value="TreeGrafter"/>
</dbReference>
<accession>A0A2U0UII1</accession>
<dbReference type="SUPFAM" id="SSF81653">
    <property type="entry name" value="Calcium ATPase, transduction domain A"/>
    <property type="match status" value="1"/>
</dbReference>
<keyword evidence="9 11" id="KW-1133">Transmembrane helix</keyword>
<dbReference type="Gene3D" id="2.70.150.10">
    <property type="entry name" value="Calcium-transporting ATPase, cytoplasmic transduction domain A"/>
    <property type="match status" value="1"/>
</dbReference>
<dbReference type="PROSITE" id="PS01047">
    <property type="entry name" value="HMA_1"/>
    <property type="match status" value="1"/>
</dbReference>
<dbReference type="InterPro" id="IPR001757">
    <property type="entry name" value="P_typ_ATPase"/>
</dbReference>
<dbReference type="InterPro" id="IPR023298">
    <property type="entry name" value="ATPase_P-typ_TM_dom_sf"/>
</dbReference>